<evidence type="ECO:0000256" key="1">
    <source>
        <dbReference type="SAM" id="Phobius"/>
    </source>
</evidence>
<dbReference type="AlphaFoldDB" id="A0A1M5B592"/>
<keyword evidence="1" id="KW-0812">Transmembrane</keyword>
<dbReference type="PROSITE" id="PS51257">
    <property type="entry name" value="PROKAR_LIPOPROTEIN"/>
    <property type="match status" value="1"/>
</dbReference>
<reference evidence="2 3" key="1">
    <citation type="submission" date="2016-11" db="EMBL/GenBank/DDBJ databases">
        <authorList>
            <person name="Jaros S."/>
            <person name="Januszkiewicz K."/>
            <person name="Wedrychowicz H."/>
        </authorList>
    </citation>
    <scope>NUCLEOTIDE SEQUENCE [LARGE SCALE GENOMIC DNA]</scope>
    <source>
        <strain evidence="2 3">DSM 17459</strain>
    </source>
</reference>
<evidence type="ECO:0008006" key="4">
    <source>
        <dbReference type="Google" id="ProtNLM"/>
    </source>
</evidence>
<dbReference type="RefSeq" id="WP_072854023.1">
    <property type="nucleotide sequence ID" value="NZ_FQVI01000024.1"/>
</dbReference>
<keyword evidence="1" id="KW-1133">Transmembrane helix</keyword>
<feature type="transmembrane region" description="Helical" evidence="1">
    <location>
        <begin position="115"/>
        <end position="140"/>
    </location>
</feature>
<feature type="transmembrane region" description="Helical" evidence="1">
    <location>
        <begin position="12"/>
        <end position="34"/>
    </location>
</feature>
<accession>A0A1M5B592</accession>
<proteinExistence type="predicted"/>
<name>A0A1M5B592_9CLOT</name>
<protein>
    <recommendedName>
        <fullName evidence="4">DUF2752 domain-containing protein</fullName>
    </recommendedName>
</protein>
<evidence type="ECO:0000313" key="2">
    <source>
        <dbReference type="EMBL" id="SHF37600.1"/>
    </source>
</evidence>
<gene>
    <name evidence="2" type="ORF">SAMN02745158_03482</name>
</gene>
<evidence type="ECO:0000313" key="3">
    <source>
        <dbReference type="Proteomes" id="UP000184245"/>
    </source>
</evidence>
<keyword evidence="1" id="KW-0472">Membrane</keyword>
<dbReference type="STRING" id="1122155.SAMN02745158_03482"/>
<keyword evidence="3" id="KW-1185">Reference proteome</keyword>
<dbReference type="EMBL" id="FQVI01000024">
    <property type="protein sequence ID" value="SHF37600.1"/>
    <property type="molecule type" value="Genomic_DNA"/>
</dbReference>
<feature type="transmembrane region" description="Helical" evidence="1">
    <location>
        <begin position="75"/>
        <end position="94"/>
    </location>
</feature>
<sequence>MKRIVSKRENRSLYWTGWALLAACTGIVLLARWLNISYSDYSLPCMFHRYTGYYCPGCGGTRAVMALFHGRLVQAVWYHPLVPYAAVLYVWFMVSNTIEILSGNRWEIGMRFREGYLYAGLGILAVNWIFKNILLAVWGIQM</sequence>
<dbReference type="Pfam" id="PF10825">
    <property type="entry name" value="DUF2752"/>
    <property type="match status" value="1"/>
</dbReference>
<dbReference type="Proteomes" id="UP000184245">
    <property type="component" value="Unassembled WGS sequence"/>
</dbReference>
<dbReference type="InterPro" id="IPR021215">
    <property type="entry name" value="DUF2752"/>
</dbReference>
<organism evidence="2 3">
    <name type="scientific">Lactonifactor longoviformis DSM 17459</name>
    <dbReference type="NCBI Taxonomy" id="1122155"/>
    <lineage>
        <taxon>Bacteria</taxon>
        <taxon>Bacillati</taxon>
        <taxon>Bacillota</taxon>
        <taxon>Clostridia</taxon>
        <taxon>Eubacteriales</taxon>
        <taxon>Clostridiaceae</taxon>
        <taxon>Lactonifactor</taxon>
    </lineage>
</organism>
<dbReference type="OrthoDB" id="9815897at2"/>